<dbReference type="AlphaFoldDB" id="A0A524RUX0"/>
<evidence type="ECO:0000313" key="3">
    <source>
        <dbReference type="Proteomes" id="UP000315454"/>
    </source>
</evidence>
<accession>A0A524RUX0</accession>
<evidence type="ECO:0000313" key="2">
    <source>
        <dbReference type="EMBL" id="TGH26273.1"/>
    </source>
</evidence>
<evidence type="ECO:0000256" key="1">
    <source>
        <dbReference type="SAM" id="MobiDB-lite"/>
    </source>
</evidence>
<dbReference type="EMBL" id="SRMN01000023">
    <property type="protein sequence ID" value="TGH26273.1"/>
    <property type="molecule type" value="Genomic_DNA"/>
</dbReference>
<gene>
    <name evidence="2" type="ORF">ERJ68_02220</name>
</gene>
<feature type="compositionally biased region" description="Low complexity" evidence="1">
    <location>
        <begin position="531"/>
        <end position="558"/>
    </location>
</feature>
<sequence>MPRPDQAEKDLKLPPEMAGEVPREYRAQVEGRCQRQFIPKPKDSPSDWTSDIEVWIEEWVKGIDPKCPFRSDGLRLVTVQVDWRLISNSGVDEGIIRPVLGARGWPILPGSGIKGLFRRACSPEQALHWCGSRCADAEPCPGILRFHGAWPLDASWRDRNGCGLLDVAHPQQNWQVGFEAGKESHSAFGVVSLLRPRLCIGLSSTRSDLSEEEWKEITATLHRALERGLGGRTCVGYGTTGRLSGDVLFQCRLEGQGPAARLLNGEPEFRPTMFRAAIRGMALRLFGGLSDEATAQKTVNQLFGSVEGTGNVGLLATAYSSDAAPGPGTYGRGSWKQPVYATSGCLQWRLARTCRADESEEKSLKELLACLHGITMALAGFGKGWRRPDHRIFHPRYGKTPIGCHWQWLAPETLPSGIPVQSGEQISALLRRARRSGRRWLEATGQRPASPAPWREVIHPEQMQIWVRRADGTDDAEAIHWFHKTPQRENPDPRDLKATPVGGQVNKVNKVGLAWNRMLPLLDGSSPPSPTGQAPPRGAATARPRRPGAPAAPSPGEASITPWHGPYLESFVLFRDRRQQRLTAALENKLDEGAGAGFKRIRYEDQEDT</sequence>
<dbReference type="Proteomes" id="UP000315454">
    <property type="component" value="Unassembled WGS sequence"/>
</dbReference>
<reference evidence="2 3" key="1">
    <citation type="journal article" date="2019" name="mSystems">
        <title>Life at home and on the roam: Genomic adaptions reflect the dual lifestyle of an intracellular, facultative symbiont.</title>
        <authorList>
            <person name="Burgsdorf I."/>
        </authorList>
    </citation>
    <scope>NUCLEOTIDE SEQUENCE [LARGE SCALE GENOMIC DNA]</scope>
    <source>
        <strain evidence="2">277cI</strain>
    </source>
</reference>
<organism evidence="2 3">
    <name type="scientific">Aphanocapsa feldmannii 277cI</name>
    <dbReference type="NCBI Taxonomy" id="2507554"/>
    <lineage>
        <taxon>Bacteria</taxon>
        <taxon>Bacillati</taxon>
        <taxon>Cyanobacteriota</taxon>
        <taxon>Cyanophyceae</taxon>
        <taxon>Oscillatoriophycideae</taxon>
        <taxon>Chroococcales</taxon>
        <taxon>Microcystaceae</taxon>
        <taxon>Aphanocapsa</taxon>
    </lineage>
</organism>
<name>A0A524RUX0_9CHRO</name>
<feature type="region of interest" description="Disordered" evidence="1">
    <location>
        <begin position="519"/>
        <end position="562"/>
    </location>
</feature>
<protein>
    <submittedName>
        <fullName evidence="2">RAMP superfamily protein</fullName>
    </submittedName>
</protein>
<proteinExistence type="predicted"/>
<comment type="caution">
    <text evidence="2">The sequence shown here is derived from an EMBL/GenBank/DDBJ whole genome shotgun (WGS) entry which is preliminary data.</text>
</comment>